<keyword evidence="1" id="KW-0812">Transmembrane</keyword>
<dbReference type="GO" id="GO:0016746">
    <property type="term" value="F:acyltransferase activity"/>
    <property type="evidence" value="ECO:0007669"/>
    <property type="project" value="TreeGrafter"/>
</dbReference>
<feature type="transmembrane region" description="Helical" evidence="1">
    <location>
        <begin position="71"/>
        <end position="88"/>
    </location>
</feature>
<proteinExistence type="predicted"/>
<dbReference type="PANTHER" id="PTHR13285">
    <property type="entry name" value="ACYLTRANSFERASE"/>
    <property type="match status" value="1"/>
</dbReference>
<evidence type="ECO:0000313" key="3">
    <source>
        <dbReference type="Proteomes" id="UP001356427"/>
    </source>
</evidence>
<sequence>MWFSTFRDHILFALSGHVIFAKICSMLAPQHRSLVYMGYGILAVLVSMGWTFTTLILSHCVLLYSISLVKLRWLCFLAGLTILSTFKMEPFISWQV</sequence>
<keyword evidence="3" id="KW-1185">Reference proteome</keyword>
<dbReference type="GO" id="GO:0005783">
    <property type="term" value="C:endoplasmic reticulum"/>
    <property type="evidence" value="ECO:0007669"/>
    <property type="project" value="TreeGrafter"/>
</dbReference>
<feature type="transmembrane region" description="Helical" evidence="1">
    <location>
        <begin position="37"/>
        <end position="64"/>
    </location>
</feature>
<evidence type="ECO:0000256" key="1">
    <source>
        <dbReference type="SAM" id="Phobius"/>
    </source>
</evidence>
<dbReference type="Proteomes" id="UP001356427">
    <property type="component" value="Unassembled WGS sequence"/>
</dbReference>
<gene>
    <name evidence="2" type="ORF">J4Q44_G00390090</name>
</gene>
<organism evidence="2 3">
    <name type="scientific">Coregonus suidteri</name>
    <dbReference type="NCBI Taxonomy" id="861788"/>
    <lineage>
        <taxon>Eukaryota</taxon>
        <taxon>Metazoa</taxon>
        <taxon>Chordata</taxon>
        <taxon>Craniata</taxon>
        <taxon>Vertebrata</taxon>
        <taxon>Euteleostomi</taxon>
        <taxon>Actinopterygii</taxon>
        <taxon>Neopterygii</taxon>
        <taxon>Teleostei</taxon>
        <taxon>Protacanthopterygii</taxon>
        <taxon>Salmoniformes</taxon>
        <taxon>Salmonidae</taxon>
        <taxon>Coregoninae</taxon>
        <taxon>Coregonus</taxon>
    </lineage>
</organism>
<reference evidence="2 3" key="1">
    <citation type="submission" date="2021-04" db="EMBL/GenBank/DDBJ databases">
        <authorList>
            <person name="De Guttry C."/>
            <person name="Zahm M."/>
            <person name="Klopp C."/>
            <person name="Cabau C."/>
            <person name="Louis A."/>
            <person name="Berthelot C."/>
            <person name="Parey E."/>
            <person name="Roest Crollius H."/>
            <person name="Montfort J."/>
            <person name="Robinson-Rechavi M."/>
            <person name="Bucao C."/>
            <person name="Bouchez O."/>
            <person name="Gislard M."/>
            <person name="Lluch J."/>
            <person name="Milhes M."/>
            <person name="Lampietro C."/>
            <person name="Lopez Roques C."/>
            <person name="Donnadieu C."/>
            <person name="Braasch I."/>
            <person name="Desvignes T."/>
            <person name="Postlethwait J."/>
            <person name="Bobe J."/>
            <person name="Wedekind C."/>
            <person name="Guiguen Y."/>
        </authorList>
    </citation>
    <scope>NUCLEOTIDE SEQUENCE [LARGE SCALE GENOMIC DNA]</scope>
    <source>
        <strain evidence="2">Cs_M1</strain>
        <tissue evidence="2">Blood</tissue>
    </source>
</reference>
<name>A0AAN8KHC0_9TELE</name>
<keyword evidence="1" id="KW-0472">Membrane</keyword>
<dbReference type="InterPro" id="IPR051085">
    <property type="entry name" value="MB_O-acyltransferase"/>
</dbReference>
<dbReference type="AlphaFoldDB" id="A0AAN8KHC0"/>
<comment type="caution">
    <text evidence="2">The sequence shown here is derived from an EMBL/GenBank/DDBJ whole genome shotgun (WGS) entry which is preliminary data.</text>
</comment>
<accession>A0AAN8KHC0</accession>
<protein>
    <submittedName>
        <fullName evidence="2">Uncharacterized protein</fullName>
    </submittedName>
</protein>
<keyword evidence="1" id="KW-1133">Transmembrane helix</keyword>
<dbReference type="EMBL" id="JAGTTL010000805">
    <property type="protein sequence ID" value="KAK6285165.1"/>
    <property type="molecule type" value="Genomic_DNA"/>
</dbReference>
<evidence type="ECO:0000313" key="2">
    <source>
        <dbReference type="EMBL" id="KAK6285165.1"/>
    </source>
</evidence>
<dbReference type="PANTHER" id="PTHR13285:SF21">
    <property type="entry name" value="HEDGEHOG ACYLTRANSFERASE-LIKE, B"/>
    <property type="match status" value="1"/>
</dbReference>